<comment type="caution">
    <text evidence="1">The sequence shown here is derived from an EMBL/GenBank/DDBJ whole genome shotgun (WGS) entry which is preliminary data.</text>
</comment>
<dbReference type="InterPro" id="IPR011029">
    <property type="entry name" value="DEATH-like_dom_sf"/>
</dbReference>
<gene>
    <name evidence="1" type="ORF">GBAR_LOCUS17956</name>
</gene>
<protein>
    <recommendedName>
        <fullName evidence="3">Death domain-containing protein</fullName>
    </recommendedName>
</protein>
<evidence type="ECO:0008006" key="3">
    <source>
        <dbReference type="Google" id="ProtNLM"/>
    </source>
</evidence>
<reference evidence="1" key="1">
    <citation type="submission" date="2023-03" db="EMBL/GenBank/DDBJ databases">
        <authorList>
            <person name="Steffen K."/>
            <person name="Cardenas P."/>
        </authorList>
    </citation>
    <scope>NUCLEOTIDE SEQUENCE</scope>
</reference>
<proteinExistence type="predicted"/>
<dbReference type="Proteomes" id="UP001174909">
    <property type="component" value="Unassembled WGS sequence"/>
</dbReference>
<sequence length="255" mass="28316">MFSSAFSTLLACTPERPNLGDLVTTVKEVSWDDLKPILLKLDVPLNKIDDVERRHPTSESERKTRALDIWLKMDVGATWEKFISSALDVDPFCGNHIASRRPYRPMQPAQQLRPIPYAGASGYFSGSGASGSAVDPFSGGMPEGMPDFAEDAHRPATKPKLRDKPTLAQLRKLTVHGAQLCIIREVAGKWDEIAISMDFDPNGHTQTAINKDFSTVQEKCTETFKKWLQGMGSRQPATWKKLVEILRDCEFAPAG</sequence>
<dbReference type="Gene3D" id="1.10.533.10">
    <property type="entry name" value="Death Domain, Fas"/>
    <property type="match status" value="1"/>
</dbReference>
<dbReference type="CDD" id="cd01670">
    <property type="entry name" value="Death"/>
    <property type="match status" value="1"/>
</dbReference>
<organism evidence="1 2">
    <name type="scientific">Geodia barretti</name>
    <name type="common">Barrett's horny sponge</name>
    <dbReference type="NCBI Taxonomy" id="519541"/>
    <lineage>
        <taxon>Eukaryota</taxon>
        <taxon>Metazoa</taxon>
        <taxon>Porifera</taxon>
        <taxon>Demospongiae</taxon>
        <taxon>Heteroscleromorpha</taxon>
        <taxon>Tetractinellida</taxon>
        <taxon>Astrophorina</taxon>
        <taxon>Geodiidae</taxon>
        <taxon>Geodia</taxon>
    </lineage>
</organism>
<dbReference type="EMBL" id="CASHTH010002554">
    <property type="protein sequence ID" value="CAI8031646.1"/>
    <property type="molecule type" value="Genomic_DNA"/>
</dbReference>
<evidence type="ECO:0000313" key="2">
    <source>
        <dbReference type="Proteomes" id="UP001174909"/>
    </source>
</evidence>
<evidence type="ECO:0000313" key="1">
    <source>
        <dbReference type="EMBL" id="CAI8031646.1"/>
    </source>
</evidence>
<dbReference type="AlphaFoldDB" id="A0AA35WWR1"/>
<accession>A0AA35WWR1</accession>
<keyword evidence="2" id="KW-1185">Reference proteome</keyword>
<name>A0AA35WWR1_GEOBA</name>